<feature type="transmembrane region" description="Helical" evidence="9">
    <location>
        <begin position="115"/>
        <end position="137"/>
    </location>
</feature>
<feature type="transmembrane region" description="Helical" evidence="9">
    <location>
        <begin position="375"/>
        <end position="392"/>
    </location>
</feature>
<evidence type="ECO:0000256" key="2">
    <source>
        <dbReference type="ARBA" id="ARBA00022448"/>
    </source>
</evidence>
<evidence type="ECO:0000256" key="8">
    <source>
        <dbReference type="ARBA" id="ARBA00038435"/>
    </source>
</evidence>
<comment type="subcellular location">
    <subcellularLocation>
        <location evidence="1">Cell membrane</location>
        <topology evidence="1">Multi-pass membrane protein</topology>
    </subcellularLocation>
</comment>
<dbReference type="InterPro" id="IPR052180">
    <property type="entry name" value="NhaC_Na-H+_Antiporter"/>
</dbReference>
<dbReference type="RefSeq" id="WP_002588470.1">
    <property type="nucleotide sequence ID" value="NZ_KB851020.1"/>
</dbReference>
<feature type="transmembrane region" description="Helical" evidence="9">
    <location>
        <begin position="295"/>
        <end position="316"/>
    </location>
</feature>
<feature type="transmembrane region" description="Helical" evidence="9">
    <location>
        <begin position="234"/>
        <end position="253"/>
    </location>
</feature>
<evidence type="ECO:0000256" key="1">
    <source>
        <dbReference type="ARBA" id="ARBA00004651"/>
    </source>
</evidence>
<keyword evidence="3" id="KW-0050">Antiport</keyword>
<dbReference type="Proteomes" id="UP000013085">
    <property type="component" value="Unassembled WGS sequence"/>
</dbReference>
<dbReference type="GeneID" id="57960824"/>
<evidence type="ECO:0000256" key="9">
    <source>
        <dbReference type="SAM" id="Phobius"/>
    </source>
</evidence>
<comment type="caution">
    <text evidence="11">The sequence shown here is derived from an EMBL/GenBank/DDBJ whole genome shotgun (WGS) entry which is preliminary data.</text>
</comment>
<sequence length="445" mass="47483">MDERSDKNYKALAFIPMLTFLGLYVGCGVVFTIMGTENPFGKMPRYVAVMAAIVIAMIFYDRNTPISKKIDIYCKGAGNSGVMLLGIIVLMAGGFSSAAAAMGGKESIVNMGLTLIPSHFLIPGIFIVTCFISTCIGTSMGTQVAMIPVAVAVAQGAGLNVAMAGAAVIAGAYFGDNLSMISDTTICATKGVGAEMKDKFKMNFLIALPAAVITIVLYSVLGANGSGPVDTKELHYSILEVLPYLTVLVTAIAGLDVLLVLLIGILMSGVIGIVMGTVTFFEWTMAIGAGMEEMFFLAVFSMLVSGLIELIKYYGGIAWLVKTMTEKIKNRKGCEYLISLVSMAISGTTLNNPVAIIITAPVAKELGSKYRIAPKRLASLLDIFSCGILMLVPHDSSVLLVQQYGGVTYLEIVRFAFYPILLILFTCITIQFGLLRTKEERESGL</sequence>
<gene>
    <name evidence="11" type="ORF">HMPREF1090_02285</name>
</gene>
<dbReference type="AlphaFoldDB" id="A0A0E2HBD7"/>
<dbReference type="GO" id="GO:0015297">
    <property type="term" value="F:antiporter activity"/>
    <property type="evidence" value="ECO:0007669"/>
    <property type="project" value="UniProtKB-KW"/>
</dbReference>
<dbReference type="PATRIC" id="fig|999408.3.peg.2452"/>
<feature type="transmembrane region" description="Helical" evidence="9">
    <location>
        <begin position="412"/>
        <end position="435"/>
    </location>
</feature>
<feature type="transmembrane region" description="Helical" evidence="9">
    <location>
        <begin position="259"/>
        <end position="283"/>
    </location>
</feature>
<dbReference type="InterPro" id="IPR018461">
    <property type="entry name" value="Na/H_Antiport_NhaC-like_C"/>
</dbReference>
<dbReference type="EMBL" id="AGYR01000023">
    <property type="protein sequence ID" value="ENZ15225.1"/>
    <property type="molecule type" value="Genomic_DNA"/>
</dbReference>
<evidence type="ECO:0000256" key="7">
    <source>
        <dbReference type="ARBA" id="ARBA00023136"/>
    </source>
</evidence>
<dbReference type="Pfam" id="PF03553">
    <property type="entry name" value="Na_H_antiporter"/>
    <property type="match status" value="2"/>
</dbReference>
<evidence type="ECO:0000256" key="6">
    <source>
        <dbReference type="ARBA" id="ARBA00022989"/>
    </source>
</evidence>
<keyword evidence="4" id="KW-1003">Cell membrane</keyword>
<keyword evidence="5 9" id="KW-0812">Transmembrane</keyword>
<keyword evidence="6 9" id="KW-1133">Transmembrane helix</keyword>
<evidence type="ECO:0000256" key="4">
    <source>
        <dbReference type="ARBA" id="ARBA00022475"/>
    </source>
</evidence>
<feature type="domain" description="Na+/H+ antiporter NhaC-like C-terminal" evidence="10">
    <location>
        <begin position="248"/>
        <end position="434"/>
    </location>
</feature>
<feature type="transmembrane region" description="Helical" evidence="9">
    <location>
        <begin position="204"/>
        <end position="222"/>
    </location>
</feature>
<evidence type="ECO:0000256" key="5">
    <source>
        <dbReference type="ARBA" id="ARBA00022692"/>
    </source>
</evidence>
<evidence type="ECO:0000259" key="10">
    <source>
        <dbReference type="Pfam" id="PF03553"/>
    </source>
</evidence>
<feature type="domain" description="Na+/H+ antiporter NhaC-like C-terminal" evidence="10">
    <location>
        <begin position="77"/>
        <end position="222"/>
    </location>
</feature>
<accession>A0A0E2HBD7</accession>
<comment type="similarity">
    <text evidence="8">Belongs to the NhaC Na(+)/H(+) (TC 2.A.35) antiporter family.</text>
</comment>
<evidence type="ECO:0000313" key="12">
    <source>
        <dbReference type="Proteomes" id="UP000013085"/>
    </source>
</evidence>
<feature type="transmembrane region" description="Helical" evidence="9">
    <location>
        <begin position="43"/>
        <end position="60"/>
    </location>
</feature>
<protein>
    <recommendedName>
        <fullName evidence="10">Na+/H+ antiporter NhaC-like C-terminal domain-containing protein</fullName>
    </recommendedName>
</protein>
<reference evidence="11 12" key="1">
    <citation type="submission" date="2013-01" db="EMBL/GenBank/DDBJ databases">
        <title>The Genome Sequence of Clostridium clostridioforme 90A8.</title>
        <authorList>
            <consortium name="The Broad Institute Genome Sequencing Platform"/>
            <person name="Earl A."/>
            <person name="Ward D."/>
            <person name="Feldgarden M."/>
            <person name="Gevers D."/>
            <person name="Courvalin P."/>
            <person name="Lambert T."/>
            <person name="Walker B."/>
            <person name="Young S.K."/>
            <person name="Zeng Q."/>
            <person name="Gargeya S."/>
            <person name="Fitzgerald M."/>
            <person name="Haas B."/>
            <person name="Abouelleil A."/>
            <person name="Alvarado L."/>
            <person name="Arachchi H.M."/>
            <person name="Berlin A.M."/>
            <person name="Chapman S.B."/>
            <person name="Dewar J."/>
            <person name="Goldberg J."/>
            <person name="Griggs A."/>
            <person name="Gujja S."/>
            <person name="Hansen M."/>
            <person name="Howarth C."/>
            <person name="Imamovic A."/>
            <person name="Larimer J."/>
            <person name="McCowan C."/>
            <person name="Murphy C."/>
            <person name="Neiman D."/>
            <person name="Pearson M."/>
            <person name="Priest M."/>
            <person name="Roberts A."/>
            <person name="Saif S."/>
            <person name="Shea T."/>
            <person name="Sisk P."/>
            <person name="Sykes S."/>
            <person name="Wortman J."/>
            <person name="Nusbaum C."/>
            <person name="Birren B."/>
        </authorList>
    </citation>
    <scope>NUCLEOTIDE SEQUENCE [LARGE SCALE GENOMIC DNA]</scope>
    <source>
        <strain evidence="11 12">90A8</strain>
    </source>
</reference>
<name>A0A0E2HBD7_9FIRM</name>
<dbReference type="PANTHER" id="PTHR33451">
    <property type="entry name" value="MALATE-2H(+)/NA(+)-LACTATE ANTIPORTER"/>
    <property type="match status" value="1"/>
</dbReference>
<feature type="transmembrane region" description="Helical" evidence="9">
    <location>
        <begin position="336"/>
        <end position="363"/>
    </location>
</feature>
<proteinExistence type="inferred from homology"/>
<keyword evidence="7 9" id="KW-0472">Membrane</keyword>
<dbReference type="HOGENOM" id="CLU_043525_0_0_9"/>
<organism evidence="11 12">
    <name type="scientific">[Clostridium] clostridioforme 90A8</name>
    <dbReference type="NCBI Taxonomy" id="999408"/>
    <lineage>
        <taxon>Bacteria</taxon>
        <taxon>Bacillati</taxon>
        <taxon>Bacillota</taxon>
        <taxon>Clostridia</taxon>
        <taxon>Lachnospirales</taxon>
        <taxon>Lachnospiraceae</taxon>
        <taxon>Enterocloster</taxon>
    </lineage>
</organism>
<evidence type="ECO:0000313" key="11">
    <source>
        <dbReference type="EMBL" id="ENZ15225.1"/>
    </source>
</evidence>
<evidence type="ECO:0000256" key="3">
    <source>
        <dbReference type="ARBA" id="ARBA00022449"/>
    </source>
</evidence>
<keyword evidence="2" id="KW-0813">Transport</keyword>
<feature type="transmembrane region" description="Helical" evidence="9">
    <location>
        <begin position="81"/>
        <end position="103"/>
    </location>
</feature>
<feature type="transmembrane region" description="Helical" evidence="9">
    <location>
        <begin position="12"/>
        <end position="31"/>
    </location>
</feature>
<dbReference type="PANTHER" id="PTHR33451:SF5">
    <property type="entry name" value="NA+_H+ ANTIPORTER"/>
    <property type="match status" value="1"/>
</dbReference>
<dbReference type="GO" id="GO:0005886">
    <property type="term" value="C:plasma membrane"/>
    <property type="evidence" value="ECO:0007669"/>
    <property type="project" value="UniProtKB-SubCell"/>
</dbReference>